<feature type="transmembrane region" description="Helical" evidence="8">
    <location>
        <begin position="6"/>
        <end position="22"/>
    </location>
</feature>
<feature type="transmembrane region" description="Helical" evidence="8">
    <location>
        <begin position="322"/>
        <end position="341"/>
    </location>
</feature>
<dbReference type="PANTHER" id="PTHR42703:SF1">
    <property type="entry name" value="NA(+)_H(+) ANTIPORTER SUBUNIT D1"/>
    <property type="match status" value="1"/>
</dbReference>
<keyword evidence="4 7" id="KW-0812">Transmembrane</keyword>
<reference evidence="10" key="1">
    <citation type="journal article" date="2021" name="mSystems">
        <title>Bacteria and Archaea Synergistically Convert Glycine Betaine to Biogenic Methane in the Formosa Cold Seep of the South China Sea.</title>
        <authorList>
            <person name="Li L."/>
            <person name="Zhang W."/>
            <person name="Zhang S."/>
            <person name="Song L."/>
            <person name="Sun Q."/>
            <person name="Zhang H."/>
            <person name="Xiang H."/>
            <person name="Dong X."/>
        </authorList>
    </citation>
    <scope>NUCLEOTIDE SEQUENCE</scope>
    <source>
        <strain evidence="10">ZWT</strain>
    </source>
</reference>
<dbReference type="PANTHER" id="PTHR42703">
    <property type="entry name" value="NADH DEHYDROGENASE"/>
    <property type="match status" value="1"/>
</dbReference>
<feature type="transmembrane region" description="Helical" evidence="8">
    <location>
        <begin position="266"/>
        <end position="284"/>
    </location>
</feature>
<evidence type="ECO:0000256" key="8">
    <source>
        <dbReference type="SAM" id="Phobius"/>
    </source>
</evidence>
<dbReference type="Proteomes" id="UP001056429">
    <property type="component" value="Unassembled WGS sequence"/>
</dbReference>
<comment type="caution">
    <text evidence="10">The sequence shown here is derived from an EMBL/GenBank/DDBJ whole genome shotgun (WGS) entry which is preliminary data.</text>
</comment>
<comment type="subcellular location">
    <subcellularLocation>
        <location evidence="1">Cell membrane</location>
        <topology evidence="1">Multi-pass membrane protein</topology>
    </subcellularLocation>
    <subcellularLocation>
        <location evidence="7">Membrane</location>
        <topology evidence="7">Multi-pass membrane protein</topology>
    </subcellularLocation>
</comment>
<keyword evidence="5 8" id="KW-1133">Transmembrane helix</keyword>
<evidence type="ECO:0000256" key="6">
    <source>
        <dbReference type="ARBA" id="ARBA00023136"/>
    </source>
</evidence>
<dbReference type="EMBL" id="JAGSOJ010000003">
    <property type="protein sequence ID" value="MCM1991293.1"/>
    <property type="molecule type" value="Genomic_DNA"/>
</dbReference>
<sequence>MNLIPILLIFIPIIFAMIIYLLNNKYINCLVFVSQVIITIVMAMYYNFIKINGIHEVLIGGWIKNVGIALKNDKLSTSFLFLTIFIWWIILIYSWNKKRGDYKFWFFLLFLEGAFLGLIQTNDLFNFFIFLEITTIISSILIIYKKDGYSVRAGLYYLLFNSSGMLFFLIGLIILYMSTGTLNMDILHQKLTLINNSYTIKFSYILFIASLGVKSAFFPVYNWLPKAHGAAPSSISALLSGLLVKSGLYGFIRINEIFSINTYSELFFLLGFLTALSGVVFALSQKDLKQILAFHTISQIGIILMGLSSMKGTQYYGGLLHLFNHAIFKSLLFLGTGIIINRYNTRNISKLRGVLKVLPFTSILLIIAIFSITGAPFFNGYISKSLIKYSLKGNSLKLLLFNIVNLGTIISFIKFSQIFIGNSDVKKRKVEWCDFSMLILAIMCIFMGNPYNPVTKMLVDIDVSFIKVLNINSWIQYFFTLIIGYLIYKKVISKDLSFIKKIRHTSFSFDTANIMLVMFIFILIISCVII</sequence>
<evidence type="ECO:0000256" key="1">
    <source>
        <dbReference type="ARBA" id="ARBA00004651"/>
    </source>
</evidence>
<dbReference type="GO" id="GO:0005886">
    <property type="term" value="C:plasma membrane"/>
    <property type="evidence" value="ECO:0007669"/>
    <property type="project" value="UniProtKB-SubCell"/>
</dbReference>
<feature type="transmembrane region" description="Helical" evidence="8">
    <location>
        <begin position="102"/>
        <end position="119"/>
    </location>
</feature>
<evidence type="ECO:0000313" key="10">
    <source>
        <dbReference type="EMBL" id="MCM1991293.1"/>
    </source>
</evidence>
<evidence type="ECO:0000256" key="5">
    <source>
        <dbReference type="ARBA" id="ARBA00022989"/>
    </source>
</evidence>
<feature type="transmembrane region" description="Helical" evidence="8">
    <location>
        <begin position="398"/>
        <end position="420"/>
    </location>
</feature>
<feature type="transmembrane region" description="Helical" evidence="8">
    <location>
        <begin position="291"/>
        <end position="310"/>
    </location>
</feature>
<dbReference type="PRINTS" id="PR01437">
    <property type="entry name" value="NUOXDRDTASE4"/>
</dbReference>
<feature type="transmembrane region" description="Helical" evidence="8">
    <location>
        <begin position="509"/>
        <end position="529"/>
    </location>
</feature>
<feature type="transmembrane region" description="Helical" evidence="8">
    <location>
        <begin position="29"/>
        <end position="48"/>
    </location>
</feature>
<dbReference type="Pfam" id="PF00361">
    <property type="entry name" value="Proton_antipo_M"/>
    <property type="match status" value="1"/>
</dbReference>
<feature type="transmembrane region" description="Helical" evidence="8">
    <location>
        <begin position="471"/>
        <end position="488"/>
    </location>
</feature>
<accession>A0A9J6P677</accession>
<feature type="transmembrane region" description="Helical" evidence="8">
    <location>
        <begin position="235"/>
        <end position="254"/>
    </location>
</feature>
<organism evidence="10 11">
    <name type="scientific">Oceanirhabdus seepicola</name>
    <dbReference type="NCBI Taxonomy" id="2828781"/>
    <lineage>
        <taxon>Bacteria</taxon>
        <taxon>Bacillati</taxon>
        <taxon>Bacillota</taxon>
        <taxon>Clostridia</taxon>
        <taxon>Eubacteriales</taxon>
        <taxon>Clostridiaceae</taxon>
        <taxon>Oceanirhabdus</taxon>
    </lineage>
</organism>
<evidence type="ECO:0000313" key="11">
    <source>
        <dbReference type="Proteomes" id="UP001056429"/>
    </source>
</evidence>
<evidence type="ECO:0000256" key="3">
    <source>
        <dbReference type="ARBA" id="ARBA00022475"/>
    </source>
</evidence>
<dbReference type="GO" id="GO:0042773">
    <property type="term" value="P:ATP synthesis coupled electron transport"/>
    <property type="evidence" value="ECO:0007669"/>
    <property type="project" value="InterPro"/>
</dbReference>
<evidence type="ECO:0000256" key="7">
    <source>
        <dbReference type="RuleBase" id="RU000320"/>
    </source>
</evidence>
<keyword evidence="3" id="KW-1003">Cell membrane</keyword>
<evidence type="ECO:0000259" key="9">
    <source>
        <dbReference type="Pfam" id="PF00361"/>
    </source>
</evidence>
<evidence type="ECO:0000256" key="2">
    <source>
        <dbReference type="ARBA" id="ARBA00005346"/>
    </source>
</evidence>
<feature type="transmembrane region" description="Helical" evidence="8">
    <location>
        <begin position="198"/>
        <end position="223"/>
    </location>
</feature>
<dbReference type="GO" id="GO:0008137">
    <property type="term" value="F:NADH dehydrogenase (ubiquinone) activity"/>
    <property type="evidence" value="ECO:0007669"/>
    <property type="project" value="InterPro"/>
</dbReference>
<feature type="domain" description="NADH:quinone oxidoreductase/Mrp antiporter transmembrane" evidence="9">
    <location>
        <begin position="122"/>
        <end position="401"/>
    </location>
</feature>
<keyword evidence="6 8" id="KW-0472">Membrane</keyword>
<keyword evidence="11" id="KW-1185">Reference proteome</keyword>
<feature type="transmembrane region" description="Helical" evidence="8">
    <location>
        <begin position="432"/>
        <end position="451"/>
    </location>
</feature>
<reference evidence="10" key="2">
    <citation type="submission" date="2021-04" db="EMBL/GenBank/DDBJ databases">
        <authorList>
            <person name="Dong X."/>
        </authorList>
    </citation>
    <scope>NUCLEOTIDE SEQUENCE</scope>
    <source>
        <strain evidence="10">ZWT</strain>
    </source>
</reference>
<feature type="transmembrane region" description="Helical" evidence="8">
    <location>
        <begin position="125"/>
        <end position="144"/>
    </location>
</feature>
<comment type="similarity">
    <text evidence="2">Belongs to the CPA3 antiporters (TC 2.A.63) subunit D family.</text>
</comment>
<feature type="transmembrane region" description="Helical" evidence="8">
    <location>
        <begin position="156"/>
        <end position="178"/>
    </location>
</feature>
<dbReference type="RefSeq" id="WP_250860399.1">
    <property type="nucleotide sequence ID" value="NZ_JAGSOJ010000003.1"/>
</dbReference>
<gene>
    <name evidence="10" type="ORF">KDK92_16280</name>
</gene>
<name>A0A9J6P677_9CLOT</name>
<dbReference type="InterPro" id="IPR001750">
    <property type="entry name" value="ND/Mrp_TM"/>
</dbReference>
<dbReference type="AlphaFoldDB" id="A0A9J6P677"/>
<dbReference type="InterPro" id="IPR003918">
    <property type="entry name" value="NADH_UbQ_OxRdtase"/>
</dbReference>
<proteinExistence type="inferred from homology"/>
<evidence type="ECO:0000256" key="4">
    <source>
        <dbReference type="ARBA" id="ARBA00022692"/>
    </source>
</evidence>
<dbReference type="InterPro" id="IPR050586">
    <property type="entry name" value="CPA3_Na-H_Antiporter_D"/>
</dbReference>
<feature type="transmembrane region" description="Helical" evidence="8">
    <location>
        <begin position="75"/>
        <end position="95"/>
    </location>
</feature>
<protein>
    <recommendedName>
        <fullName evidence="9">NADH:quinone oxidoreductase/Mrp antiporter transmembrane domain-containing protein</fullName>
    </recommendedName>
</protein>
<feature type="transmembrane region" description="Helical" evidence="8">
    <location>
        <begin position="353"/>
        <end position="378"/>
    </location>
</feature>